<dbReference type="Gene3D" id="3.40.50.10260">
    <property type="entry name" value="YjeF N-terminal domain"/>
    <property type="match status" value="1"/>
</dbReference>
<feature type="binding site" evidence="1">
    <location>
        <position position="54"/>
    </location>
    <ligand>
        <name>K(+)</name>
        <dbReference type="ChEBI" id="CHEBI:29103"/>
    </ligand>
</feature>
<feature type="binding site" evidence="1">
    <location>
        <begin position="53"/>
        <end position="57"/>
    </location>
    <ligand>
        <name>(6S)-NADPHX</name>
        <dbReference type="ChEBI" id="CHEBI:64076"/>
    </ligand>
</feature>
<keyword evidence="4" id="KW-1185">Reference proteome</keyword>
<dbReference type="RefSeq" id="WP_175124711.1">
    <property type="nucleotide sequence ID" value="NZ_CADIJM010000009.1"/>
</dbReference>
<keyword evidence="1" id="KW-0521">NADP</keyword>
<dbReference type="EMBL" id="CADIJM010000009">
    <property type="protein sequence ID" value="CAB3722203.1"/>
    <property type="molecule type" value="Genomic_DNA"/>
</dbReference>
<proteinExistence type="inferred from homology"/>
<comment type="cofactor">
    <cofactor evidence="1">
        <name>K(+)</name>
        <dbReference type="ChEBI" id="CHEBI:29103"/>
    </cofactor>
    <text evidence="1">Binds 1 potassium ion per subunit.</text>
</comment>
<evidence type="ECO:0000259" key="2">
    <source>
        <dbReference type="PROSITE" id="PS51385"/>
    </source>
</evidence>
<keyword evidence="1" id="KW-0413">Isomerase</keyword>
<sequence length="213" mass="21644">MPSYSVAQIRQAEQRALATGRALMPLAGAAAAGFVAARAPAGTSILALAGPGNNGGDALEAAALLLARGLDVHVVLPSGPDRLPADAARAWGRWLAAGGAPRTHAVLPTRPFQGLVIDGLFGIGLNRPLDAAWQSLIDTVNAWQVPVLALDVPSGIDADTGVALGRPIRARWTLSFIAACRGLTLAGAGRETAGECHVDTLGVVMAGEDSPGR</sequence>
<dbReference type="GO" id="GO:0046872">
    <property type="term" value="F:metal ion binding"/>
    <property type="evidence" value="ECO:0007669"/>
    <property type="project" value="UniProtKB-KW"/>
</dbReference>
<dbReference type="GO" id="GO:0000166">
    <property type="term" value="F:nucleotide binding"/>
    <property type="evidence" value="ECO:0007669"/>
    <property type="project" value="UniProtKB-KW"/>
</dbReference>
<name>A0A6S7AJ10_9BURK</name>
<feature type="domain" description="YjeF N-terminal" evidence="2">
    <location>
        <begin position="9"/>
        <end position="209"/>
    </location>
</feature>
<dbReference type="SUPFAM" id="SSF64153">
    <property type="entry name" value="YjeF N-terminal domain-like"/>
    <property type="match status" value="1"/>
</dbReference>
<dbReference type="PROSITE" id="PS51385">
    <property type="entry name" value="YJEF_N"/>
    <property type="match status" value="1"/>
</dbReference>
<dbReference type="NCBIfam" id="TIGR00197">
    <property type="entry name" value="yjeF_nterm"/>
    <property type="match status" value="1"/>
</dbReference>
<dbReference type="InterPro" id="IPR036652">
    <property type="entry name" value="YjeF_N_dom_sf"/>
</dbReference>
<keyword evidence="1" id="KW-0630">Potassium</keyword>
<protein>
    <recommendedName>
        <fullName evidence="1">NAD(P)H-hydrate epimerase</fullName>
        <ecNumber evidence="1">5.1.99.6</ecNumber>
    </recommendedName>
    <alternativeName>
        <fullName evidence="1">NAD(P)HX epimerase</fullName>
    </alternativeName>
</protein>
<comment type="catalytic activity">
    <reaction evidence="1">
        <text>(6R)-NADHX = (6S)-NADHX</text>
        <dbReference type="Rhea" id="RHEA:32215"/>
        <dbReference type="ChEBI" id="CHEBI:64074"/>
        <dbReference type="ChEBI" id="CHEBI:64075"/>
        <dbReference type="EC" id="5.1.99.6"/>
    </reaction>
</comment>
<dbReference type="GO" id="GO:0052856">
    <property type="term" value="F:NAD(P)HX epimerase activity"/>
    <property type="evidence" value="ECO:0007669"/>
    <property type="project" value="UniProtKB-UniRule"/>
</dbReference>
<dbReference type="Pfam" id="PF03853">
    <property type="entry name" value="YjeF_N"/>
    <property type="match status" value="1"/>
</dbReference>
<evidence type="ECO:0000256" key="1">
    <source>
        <dbReference type="HAMAP-Rule" id="MF_01966"/>
    </source>
</evidence>
<feature type="binding site" evidence="1">
    <location>
        <position position="151"/>
    </location>
    <ligand>
        <name>(6S)-NADPHX</name>
        <dbReference type="ChEBI" id="CHEBI:64076"/>
    </ligand>
</feature>
<comment type="similarity">
    <text evidence="1">Belongs to the NnrE/AIBP family.</text>
</comment>
<comment type="catalytic activity">
    <reaction evidence="1">
        <text>(6R)-NADPHX = (6S)-NADPHX</text>
        <dbReference type="Rhea" id="RHEA:32227"/>
        <dbReference type="ChEBI" id="CHEBI:64076"/>
        <dbReference type="ChEBI" id="CHEBI:64077"/>
        <dbReference type="EC" id="5.1.99.6"/>
    </reaction>
</comment>
<dbReference type="EC" id="5.1.99.6" evidence="1"/>
<comment type="function">
    <text evidence="1">Catalyzes the epimerization of the S- and R-forms of NAD(P)HX, a damaged form of NAD(P)H that is a result of enzymatic or heat-dependent hydration. This is a prerequisite for the S-specific NAD(P)H-hydrate dehydratase to allow the repair of both epimers of NAD(P)HX.</text>
</comment>
<dbReference type="AlphaFoldDB" id="A0A6S7AJ10"/>
<evidence type="ECO:0000313" key="3">
    <source>
        <dbReference type="EMBL" id="CAB3722203.1"/>
    </source>
</evidence>
<gene>
    <name evidence="3" type="primary">nnr_1</name>
    <name evidence="1" type="synonym">nnrE</name>
    <name evidence="3" type="ORF">LMG26690_04023</name>
</gene>
<comment type="caution">
    <text evidence="1">Lacks conserved residue(s) required for the propagation of feature annotation.</text>
</comment>
<evidence type="ECO:0000313" key="4">
    <source>
        <dbReference type="Proteomes" id="UP000494214"/>
    </source>
</evidence>
<organism evidence="3 4">
    <name type="scientific">Achromobacter animicus</name>
    <dbReference type="NCBI Taxonomy" id="1389935"/>
    <lineage>
        <taxon>Bacteria</taxon>
        <taxon>Pseudomonadati</taxon>
        <taxon>Pseudomonadota</taxon>
        <taxon>Betaproteobacteria</taxon>
        <taxon>Burkholderiales</taxon>
        <taxon>Alcaligenaceae</taxon>
        <taxon>Achromobacter</taxon>
    </lineage>
</organism>
<keyword evidence="1" id="KW-0520">NAD</keyword>
<keyword evidence="1" id="KW-0547">Nucleotide-binding</keyword>
<feature type="binding site" evidence="1">
    <location>
        <begin position="122"/>
        <end position="128"/>
    </location>
    <ligand>
        <name>(6S)-NADPHX</name>
        <dbReference type="ChEBI" id="CHEBI:64076"/>
    </ligand>
</feature>
<accession>A0A6S7AJ10</accession>
<dbReference type="Proteomes" id="UP000494214">
    <property type="component" value="Unassembled WGS sequence"/>
</dbReference>
<dbReference type="HAMAP" id="MF_01966">
    <property type="entry name" value="NADHX_epimerase"/>
    <property type="match status" value="1"/>
</dbReference>
<dbReference type="InterPro" id="IPR004443">
    <property type="entry name" value="YjeF_N_dom"/>
</dbReference>
<feature type="binding site" evidence="1">
    <location>
        <position position="118"/>
    </location>
    <ligand>
        <name>K(+)</name>
        <dbReference type="ChEBI" id="CHEBI:29103"/>
    </ligand>
</feature>
<keyword evidence="1" id="KW-0479">Metal-binding</keyword>
<feature type="binding site" evidence="1">
    <location>
        <position position="154"/>
    </location>
    <ligand>
        <name>K(+)</name>
        <dbReference type="ChEBI" id="CHEBI:29103"/>
    </ligand>
</feature>
<reference evidence="3 4" key="1">
    <citation type="submission" date="2020-04" db="EMBL/GenBank/DDBJ databases">
        <authorList>
            <person name="De Canck E."/>
        </authorList>
    </citation>
    <scope>NUCLEOTIDE SEQUENCE [LARGE SCALE GENOMIC DNA]</scope>
    <source>
        <strain evidence="3 4">LMG 26690</strain>
    </source>
</reference>